<evidence type="ECO:0000313" key="2">
    <source>
        <dbReference type="Proteomes" id="UP000243073"/>
    </source>
</evidence>
<dbReference type="RefSeq" id="WP_071472866.1">
    <property type="nucleotide sequence ID" value="NZ_MDKE01000022.1"/>
</dbReference>
<reference evidence="1 2" key="1">
    <citation type="submission" date="2016-07" db="EMBL/GenBank/DDBJ databases">
        <title>Draft Genome Sequence of Oceanisphaera psychrotolerans, isolated from coastal sediment samples.</title>
        <authorList>
            <person name="Zhuo S."/>
            <person name="Ruan Z."/>
        </authorList>
    </citation>
    <scope>NUCLEOTIDE SEQUENCE [LARGE SCALE GENOMIC DNA]</scope>
    <source>
        <strain evidence="1 2">LAM-WHM-ZC</strain>
    </source>
</reference>
<organism evidence="1 2">
    <name type="scientific">Oceanisphaera psychrotolerans</name>
    <dbReference type="NCBI Taxonomy" id="1414654"/>
    <lineage>
        <taxon>Bacteria</taxon>
        <taxon>Pseudomonadati</taxon>
        <taxon>Pseudomonadota</taxon>
        <taxon>Gammaproteobacteria</taxon>
        <taxon>Aeromonadales</taxon>
        <taxon>Aeromonadaceae</taxon>
        <taxon>Oceanisphaera</taxon>
    </lineage>
</organism>
<dbReference type="STRING" id="1414654.BFR47_02725"/>
<protein>
    <recommendedName>
        <fullName evidence="3">DUF1571 domain-containing protein</fullName>
    </recommendedName>
</protein>
<gene>
    <name evidence="1" type="ORF">BFR47_02725</name>
</gene>
<comment type="caution">
    <text evidence="1">The sequence shown here is derived from an EMBL/GenBank/DDBJ whole genome shotgun (WGS) entry which is preliminary data.</text>
</comment>
<dbReference type="EMBL" id="MDKE01000022">
    <property type="protein sequence ID" value="OIN09198.1"/>
    <property type="molecule type" value="Genomic_DNA"/>
</dbReference>
<dbReference type="AlphaFoldDB" id="A0A1J4QDR3"/>
<evidence type="ECO:0000313" key="1">
    <source>
        <dbReference type="EMBL" id="OIN09198.1"/>
    </source>
</evidence>
<keyword evidence="2" id="KW-1185">Reference proteome</keyword>
<dbReference type="Gene3D" id="2.50.20.10">
    <property type="entry name" value="Lipoprotein localisation LolA/LolB/LppX"/>
    <property type="match status" value="1"/>
</dbReference>
<proteinExistence type="predicted"/>
<dbReference type="Proteomes" id="UP000243073">
    <property type="component" value="Unassembled WGS sequence"/>
</dbReference>
<sequence>MSGLWLLMALTLASPEPLHPDPLKEALVQFERLDGYRLQLRSEGPGGNQLLLYAYRKPGLVRMDVLSPHAGAVLIYRPDSHRVRLWPFGLRWPSVSLPPGHSLVISPHGHRVDKSDVGVLLRTVLEMQQQGQTLVRHEAQMAGRAAWRLVVRGPAGPGEVTRYELWLDRQWLFPLKVIGSDDRGNRLETVWLEQIELDPAFPDDFFSP</sequence>
<name>A0A1J4QDR3_9GAMM</name>
<accession>A0A1J4QDR3</accession>
<evidence type="ECO:0008006" key="3">
    <source>
        <dbReference type="Google" id="ProtNLM"/>
    </source>
</evidence>